<organism evidence="3">
    <name type="scientific">Symploca sp. SIO1C4</name>
    <dbReference type="NCBI Taxonomy" id="2607765"/>
    <lineage>
        <taxon>Bacteria</taxon>
        <taxon>Bacillati</taxon>
        <taxon>Cyanobacteriota</taxon>
        <taxon>Cyanophyceae</taxon>
        <taxon>Coleofasciculales</taxon>
        <taxon>Coleofasciculaceae</taxon>
        <taxon>Symploca</taxon>
    </lineage>
</organism>
<protein>
    <submittedName>
        <fullName evidence="3">MobC family plasmid mobilization relaxosome protein</fullName>
    </submittedName>
</protein>
<dbReference type="AlphaFoldDB" id="A0A6B3N382"/>
<dbReference type="Pfam" id="PF05713">
    <property type="entry name" value="MobC"/>
    <property type="match status" value="1"/>
</dbReference>
<comment type="caution">
    <text evidence="3">The sequence shown here is derived from an EMBL/GenBank/DDBJ whole genome shotgun (WGS) entry which is preliminary data.</text>
</comment>
<feature type="domain" description="Bacterial mobilisation" evidence="2">
    <location>
        <begin position="36"/>
        <end position="84"/>
    </location>
</feature>
<feature type="region of interest" description="Disordered" evidence="1">
    <location>
        <begin position="93"/>
        <end position="113"/>
    </location>
</feature>
<name>A0A6B3N382_9CYAN</name>
<accession>A0A6B3N382</accession>
<proteinExistence type="predicted"/>
<reference evidence="3" key="1">
    <citation type="submission" date="2019-11" db="EMBL/GenBank/DDBJ databases">
        <title>Genomic insights into an expanded diversity of filamentous marine cyanobacteria reveals the extraordinary biosynthetic potential of Moorea and Okeania.</title>
        <authorList>
            <person name="Ferreira Leao T."/>
            <person name="Wang M."/>
            <person name="Moss N."/>
            <person name="Da Silva R."/>
            <person name="Sanders J."/>
            <person name="Nurk S."/>
            <person name="Gurevich A."/>
            <person name="Humphrey G."/>
            <person name="Reher R."/>
            <person name="Zhu Q."/>
            <person name="Belda-Ferre P."/>
            <person name="Glukhov E."/>
            <person name="Rex R."/>
            <person name="Dorrestein P.C."/>
            <person name="Knight R."/>
            <person name="Pevzner P."/>
            <person name="Gerwick W.H."/>
            <person name="Gerwick L."/>
        </authorList>
    </citation>
    <scope>NUCLEOTIDE SEQUENCE</scope>
    <source>
        <strain evidence="3">SIO1C4</strain>
    </source>
</reference>
<evidence type="ECO:0000256" key="1">
    <source>
        <dbReference type="SAM" id="MobiDB-lite"/>
    </source>
</evidence>
<sequence length="113" mass="12970">MAKSEGLTRSDLFRLKTIYRRLPRRTTTIAAQTYWQLARIGNNLNQLTRAVNSAIKLGWQSPPADPSLLEELKVLLKQVRRELVELDLTEQLDEEEASDWESLLGTDSSSKER</sequence>
<gene>
    <name evidence="3" type="ORF">F6J89_08335</name>
</gene>
<evidence type="ECO:0000259" key="2">
    <source>
        <dbReference type="Pfam" id="PF05713"/>
    </source>
</evidence>
<dbReference type="EMBL" id="JAAHFQ010000117">
    <property type="protein sequence ID" value="NER27629.1"/>
    <property type="molecule type" value="Genomic_DNA"/>
</dbReference>
<evidence type="ECO:0000313" key="3">
    <source>
        <dbReference type="EMBL" id="NER27629.1"/>
    </source>
</evidence>
<dbReference type="InterPro" id="IPR008687">
    <property type="entry name" value="MobC"/>
</dbReference>